<dbReference type="Pfam" id="PF00583">
    <property type="entry name" value="Acetyltransf_1"/>
    <property type="match status" value="1"/>
</dbReference>
<keyword evidence="7" id="KW-1185">Reference proteome</keyword>
<evidence type="ECO:0000256" key="2">
    <source>
        <dbReference type="ARBA" id="ARBA00022771"/>
    </source>
</evidence>
<feature type="compositionally biased region" description="Polar residues" evidence="4">
    <location>
        <begin position="360"/>
        <end position="375"/>
    </location>
</feature>
<dbReference type="CDD" id="cd04301">
    <property type="entry name" value="NAT_SF"/>
    <property type="match status" value="1"/>
</dbReference>
<protein>
    <recommendedName>
        <fullName evidence="5">N-acetyltransferase domain-containing protein</fullName>
    </recommendedName>
</protein>
<dbReference type="GO" id="GO:0008270">
    <property type="term" value="F:zinc ion binding"/>
    <property type="evidence" value="ECO:0007669"/>
    <property type="project" value="UniProtKB-KW"/>
</dbReference>
<proteinExistence type="predicted"/>
<feature type="domain" description="N-acetyltransferase" evidence="5">
    <location>
        <begin position="631"/>
        <end position="775"/>
    </location>
</feature>
<feature type="region of interest" description="Disordered" evidence="4">
    <location>
        <begin position="319"/>
        <end position="455"/>
    </location>
</feature>
<dbReference type="AlphaFoldDB" id="A0AAE0ZIY7"/>
<accession>A0AAE0ZIY7</accession>
<dbReference type="PANTHER" id="PTHR20916:SF26">
    <property type="entry name" value="CYSTEINE-RICH PROTEIN 2-BINDING PROTEIN"/>
    <property type="match status" value="1"/>
</dbReference>
<feature type="compositionally biased region" description="Basic residues" evidence="4">
    <location>
        <begin position="215"/>
        <end position="225"/>
    </location>
</feature>
<organism evidence="6 7">
    <name type="scientific">Elysia crispata</name>
    <name type="common">lettuce slug</name>
    <dbReference type="NCBI Taxonomy" id="231223"/>
    <lineage>
        <taxon>Eukaryota</taxon>
        <taxon>Metazoa</taxon>
        <taxon>Spiralia</taxon>
        <taxon>Lophotrochozoa</taxon>
        <taxon>Mollusca</taxon>
        <taxon>Gastropoda</taxon>
        <taxon>Heterobranchia</taxon>
        <taxon>Euthyneura</taxon>
        <taxon>Panpulmonata</taxon>
        <taxon>Sacoglossa</taxon>
        <taxon>Placobranchoidea</taxon>
        <taxon>Plakobranchidae</taxon>
        <taxon>Elysia</taxon>
    </lineage>
</organism>
<evidence type="ECO:0000313" key="7">
    <source>
        <dbReference type="Proteomes" id="UP001283361"/>
    </source>
</evidence>
<evidence type="ECO:0000256" key="1">
    <source>
        <dbReference type="ARBA" id="ARBA00022723"/>
    </source>
</evidence>
<keyword evidence="3" id="KW-0862">Zinc</keyword>
<feature type="compositionally biased region" description="Basic residues" evidence="4">
    <location>
        <begin position="429"/>
        <end position="440"/>
    </location>
</feature>
<dbReference type="PROSITE" id="PS01359">
    <property type="entry name" value="ZF_PHD_1"/>
    <property type="match status" value="1"/>
</dbReference>
<feature type="region of interest" description="Disordered" evidence="4">
    <location>
        <begin position="210"/>
        <end position="246"/>
    </location>
</feature>
<evidence type="ECO:0000313" key="6">
    <source>
        <dbReference type="EMBL" id="KAK3770333.1"/>
    </source>
</evidence>
<dbReference type="InterPro" id="IPR000182">
    <property type="entry name" value="GNAT_dom"/>
</dbReference>
<dbReference type="CDD" id="cd20805">
    <property type="entry name" value="C1_DGK_rpt2"/>
    <property type="match status" value="1"/>
</dbReference>
<dbReference type="InterPro" id="IPR016181">
    <property type="entry name" value="Acyl_CoA_acyltransferase"/>
</dbReference>
<name>A0AAE0ZIY7_9GAST</name>
<dbReference type="GO" id="GO:0004402">
    <property type="term" value="F:histone acetyltransferase activity"/>
    <property type="evidence" value="ECO:0007669"/>
    <property type="project" value="TreeGrafter"/>
</dbReference>
<dbReference type="Gene3D" id="3.90.980.20">
    <property type="match status" value="1"/>
</dbReference>
<sequence>MENFTFSSCAYCWKNESSWDELLHFKCEACEKKVHLGCIKSSPPSPLLDDTFFQFKCYACSDDGKEDFTRMKMSWQDTVALCLYHLQKTNQGRCGFFHWRLQICAFIDQHWRCLFGLHRKKTTLWLGTVGGTLSSGCPEMFTSGANVVEMGYWRLTHLKPPVPQAEKKRTGPKKKVVSDPPVYLHPEARRCRRQKDSVLTAAMELKEKRAVTVTKSKKQTEKKKKSQAEMEPAQLPESEVAGTSQSGTALCFSDAEDNTSISSSSVTLESSLSSTVLSHGQEEGRDSTSNTRLDFLNTIKLEADDGDDDFDIDIGTISTMPDFRPESPDLNSVLGCVSDSKNDVIPGKSPVAQHPAGTARVNSEMQEQEKASQGTGEDIGSERDVGESDGSGLEDESEDDSSDNAGSDKSQGDEESEASNRVPSLEAPKRKKGRPKKRRRMSDDPPPSPPPRIKRISVFEERELLQKLNATAEYQTLRPDLAQLRRKLICNQTNREFGLPVFDLDNQLQNISRPLNSGNLQQSQDGSFLSKLSVKTTNVKETRDLDRFMMHERETKSKTRTYTTFHQRLVGFEDHELKPTVSPYTTRLLLPFIWRNYSPVKKPLKLNLLQEIQAYPHRNDPSWKMPPSPPIDFCYVRPEHIPSVNALCREFFWPGIDMSECLQYPDFSCVVLYRKIVIAFAFMVPDRGYNEAYISFIFTHPEWRGAGIAKFMLYHLIQTCMGKDVLLHVSATNTAMLLYQKFGFKAQELILNFYYKYFPFDCKDSTHAFLMRLTR</sequence>
<keyword evidence="1" id="KW-0479">Metal-binding</keyword>
<comment type="caution">
    <text evidence="6">The sequence shown here is derived from an EMBL/GenBank/DDBJ whole genome shotgun (WGS) entry which is preliminary data.</text>
</comment>
<gene>
    <name evidence="6" type="ORF">RRG08_029986</name>
</gene>
<dbReference type="InterPro" id="IPR011011">
    <property type="entry name" value="Znf_FYVE_PHD"/>
</dbReference>
<dbReference type="SUPFAM" id="SSF57903">
    <property type="entry name" value="FYVE/PHD zinc finger"/>
    <property type="match status" value="1"/>
</dbReference>
<feature type="compositionally biased region" description="Acidic residues" evidence="4">
    <location>
        <begin position="392"/>
        <end position="402"/>
    </location>
</feature>
<dbReference type="PROSITE" id="PS51186">
    <property type="entry name" value="GNAT"/>
    <property type="match status" value="1"/>
</dbReference>
<dbReference type="EMBL" id="JAWDGP010003856">
    <property type="protein sequence ID" value="KAK3770333.1"/>
    <property type="molecule type" value="Genomic_DNA"/>
</dbReference>
<dbReference type="InterPro" id="IPR019786">
    <property type="entry name" value="Zinc_finger_PHD-type_CS"/>
</dbReference>
<dbReference type="PANTHER" id="PTHR20916">
    <property type="entry name" value="CYSTEINE AND GLYCINE-RICH PROTEIN 2 BINDING PROTEIN"/>
    <property type="match status" value="1"/>
</dbReference>
<dbReference type="SUPFAM" id="SSF55729">
    <property type="entry name" value="Acyl-CoA N-acyltransferases (Nat)"/>
    <property type="match status" value="1"/>
</dbReference>
<reference evidence="6" key="1">
    <citation type="journal article" date="2023" name="G3 (Bethesda)">
        <title>A reference genome for the long-term kleptoplast-retaining sea slug Elysia crispata morphotype clarki.</title>
        <authorList>
            <person name="Eastman K.E."/>
            <person name="Pendleton A.L."/>
            <person name="Shaikh M.A."/>
            <person name="Suttiyut T."/>
            <person name="Ogas R."/>
            <person name="Tomko P."/>
            <person name="Gavelis G."/>
            <person name="Widhalm J.R."/>
            <person name="Wisecaver J.H."/>
        </authorList>
    </citation>
    <scope>NUCLEOTIDE SEQUENCE</scope>
    <source>
        <strain evidence="6">ECLA1</strain>
    </source>
</reference>
<keyword evidence="2" id="KW-0863">Zinc-finger</keyword>
<dbReference type="FunFam" id="3.40.630.30:FF:000013">
    <property type="entry name" value="cysteine-rich protein 2-binding protein-like"/>
    <property type="match status" value="1"/>
</dbReference>
<evidence type="ECO:0000256" key="3">
    <source>
        <dbReference type="ARBA" id="ARBA00022833"/>
    </source>
</evidence>
<evidence type="ECO:0000256" key="4">
    <source>
        <dbReference type="SAM" id="MobiDB-lite"/>
    </source>
</evidence>
<dbReference type="Gene3D" id="3.40.630.30">
    <property type="match status" value="1"/>
</dbReference>
<dbReference type="Proteomes" id="UP001283361">
    <property type="component" value="Unassembled WGS sequence"/>
</dbReference>
<evidence type="ECO:0000259" key="5">
    <source>
        <dbReference type="PROSITE" id="PS51186"/>
    </source>
</evidence>